<evidence type="ECO:0000313" key="2">
    <source>
        <dbReference type="Proteomes" id="UP000053237"/>
    </source>
</evidence>
<gene>
    <name evidence="1" type="ORF">BN9_031110</name>
</gene>
<dbReference type="EMBL" id="CAIX01000032">
    <property type="protein sequence ID" value="CCI42327.1"/>
    <property type="molecule type" value="Genomic_DNA"/>
</dbReference>
<proteinExistence type="predicted"/>
<dbReference type="Proteomes" id="UP000053237">
    <property type="component" value="Unassembled WGS sequence"/>
</dbReference>
<sequence length="168" mass="18833">MARTKLLPFPVSLPYIVLGSKDDFFSPCPSLCCSKKTPSLCIVRVRMGNSTIRSISISVEIRVSAINPSISVSIPSWDVFIDLGAGFLLAFVIHRRMSQVERDSAKSAFVEMLLFLSSCSKQIPKFRTVLNLSKLHSKKQANFVFVGMHNCSERYDSRRCLALLRKEA</sequence>
<accession>A0A024G6E5</accession>
<comment type="caution">
    <text evidence="1">The sequence shown here is derived from an EMBL/GenBank/DDBJ whole genome shotgun (WGS) entry which is preliminary data.</text>
</comment>
<protein>
    <submittedName>
        <fullName evidence="1">Uncharacterized protein</fullName>
    </submittedName>
</protein>
<dbReference type="InParanoid" id="A0A024G6E5"/>
<organism evidence="1 2">
    <name type="scientific">Albugo candida</name>
    <dbReference type="NCBI Taxonomy" id="65357"/>
    <lineage>
        <taxon>Eukaryota</taxon>
        <taxon>Sar</taxon>
        <taxon>Stramenopiles</taxon>
        <taxon>Oomycota</taxon>
        <taxon>Peronosporomycetes</taxon>
        <taxon>Albuginales</taxon>
        <taxon>Albuginaceae</taxon>
        <taxon>Albugo</taxon>
    </lineage>
</organism>
<evidence type="ECO:0000313" key="1">
    <source>
        <dbReference type="EMBL" id="CCI42327.1"/>
    </source>
</evidence>
<keyword evidence="2" id="KW-1185">Reference proteome</keyword>
<reference evidence="1 2" key="1">
    <citation type="submission" date="2012-05" db="EMBL/GenBank/DDBJ databases">
        <title>Recombination and specialization in a pathogen metapopulation.</title>
        <authorList>
            <person name="Gardiner A."/>
            <person name="Kemen E."/>
            <person name="Schultz-Larsen T."/>
            <person name="MacLean D."/>
            <person name="Van Oosterhout C."/>
            <person name="Jones J.D.G."/>
        </authorList>
    </citation>
    <scope>NUCLEOTIDE SEQUENCE [LARGE SCALE GENOMIC DNA]</scope>
    <source>
        <strain evidence="1 2">Ac Nc2</strain>
    </source>
</reference>
<dbReference type="AlphaFoldDB" id="A0A024G6E5"/>
<name>A0A024G6E5_9STRA</name>